<dbReference type="GO" id="GO:0019632">
    <property type="term" value="P:shikimate metabolic process"/>
    <property type="evidence" value="ECO:0007669"/>
    <property type="project" value="TreeGrafter"/>
</dbReference>
<gene>
    <name evidence="1" type="ORF">SI65_10278</name>
</gene>
<organism evidence="1 2">
    <name type="scientific">Aspergillus cristatus</name>
    <name type="common">Chinese Fuzhuan brick tea-fermentation fungus</name>
    <name type="synonym">Eurotium cristatum</name>
    <dbReference type="NCBI Taxonomy" id="573508"/>
    <lineage>
        <taxon>Eukaryota</taxon>
        <taxon>Fungi</taxon>
        <taxon>Dikarya</taxon>
        <taxon>Ascomycota</taxon>
        <taxon>Pezizomycotina</taxon>
        <taxon>Eurotiomycetes</taxon>
        <taxon>Eurotiomycetidae</taxon>
        <taxon>Eurotiales</taxon>
        <taxon>Aspergillaceae</taxon>
        <taxon>Aspergillus</taxon>
        <taxon>Aspergillus subgen. Aspergillus</taxon>
    </lineage>
</organism>
<dbReference type="PANTHER" id="PTHR21089:SF1">
    <property type="entry name" value="BIFUNCTIONAL 3-DEHYDROQUINATE DEHYDRATASE_SHIKIMATE DEHYDROGENASE, CHLOROPLASTIC"/>
    <property type="match status" value="1"/>
</dbReference>
<dbReference type="Gene3D" id="3.40.50.720">
    <property type="entry name" value="NAD(P)-binding Rossmann-like Domain"/>
    <property type="match status" value="1"/>
</dbReference>
<dbReference type="InterPro" id="IPR046346">
    <property type="entry name" value="Aminoacid_DH-like_N_sf"/>
</dbReference>
<accession>A0A1E3B097</accession>
<dbReference type="GO" id="GO:0004764">
    <property type="term" value="F:shikimate 3-dehydrogenase (NADP+) activity"/>
    <property type="evidence" value="ECO:0007669"/>
    <property type="project" value="InterPro"/>
</dbReference>
<proteinExistence type="predicted"/>
<dbReference type="InterPro" id="IPR036291">
    <property type="entry name" value="NAD(P)-bd_dom_sf"/>
</dbReference>
<dbReference type="AlphaFoldDB" id="A0A1E3B097"/>
<protein>
    <submittedName>
        <fullName evidence="1">Uncharacterized protein</fullName>
    </submittedName>
</protein>
<name>A0A1E3B097_ASPCR</name>
<dbReference type="SUPFAM" id="SSF53223">
    <property type="entry name" value="Aminoacid dehydrogenase-like, N-terminal domain"/>
    <property type="match status" value="1"/>
</dbReference>
<dbReference type="SUPFAM" id="SSF51735">
    <property type="entry name" value="NAD(P)-binding Rossmann-fold domains"/>
    <property type="match status" value="1"/>
</dbReference>
<dbReference type="Proteomes" id="UP000094569">
    <property type="component" value="Unassembled WGS sequence"/>
</dbReference>
<dbReference type="InterPro" id="IPR022893">
    <property type="entry name" value="Shikimate_DH_fam"/>
</dbReference>
<dbReference type="STRING" id="573508.A0A1E3B097"/>
<dbReference type="OrthoDB" id="204377at2759"/>
<dbReference type="Gene3D" id="3.40.50.10860">
    <property type="entry name" value="Leucine Dehydrogenase, chain A, domain 1"/>
    <property type="match status" value="1"/>
</dbReference>
<dbReference type="EMBL" id="JXNT01000029">
    <property type="protein sequence ID" value="ODM14281.1"/>
    <property type="molecule type" value="Genomic_DNA"/>
</dbReference>
<comment type="caution">
    <text evidence="1">The sequence shown here is derived from an EMBL/GenBank/DDBJ whole genome shotgun (WGS) entry which is preliminary data.</text>
</comment>
<reference evidence="1 2" key="1">
    <citation type="journal article" date="2016" name="BMC Genomics">
        <title>Comparative genomic and transcriptomic analyses of the Fuzhuan brick tea-fermentation fungus Aspergillus cristatus.</title>
        <authorList>
            <person name="Ge Y."/>
            <person name="Wang Y."/>
            <person name="Liu Y."/>
            <person name="Tan Y."/>
            <person name="Ren X."/>
            <person name="Zhang X."/>
            <person name="Hyde K.D."/>
            <person name="Liu Y."/>
            <person name="Liu Z."/>
        </authorList>
    </citation>
    <scope>NUCLEOTIDE SEQUENCE [LARGE SCALE GENOMIC DNA]</scope>
    <source>
        <strain evidence="1 2">GZAAS20.1005</strain>
    </source>
</reference>
<evidence type="ECO:0000313" key="1">
    <source>
        <dbReference type="EMBL" id="ODM14281.1"/>
    </source>
</evidence>
<dbReference type="PANTHER" id="PTHR21089">
    <property type="entry name" value="SHIKIMATE DEHYDROGENASE"/>
    <property type="match status" value="1"/>
</dbReference>
<keyword evidence="2" id="KW-1185">Reference proteome</keyword>
<dbReference type="VEuPathDB" id="FungiDB:SI65_10278"/>
<dbReference type="GO" id="GO:0009423">
    <property type="term" value="P:chorismate biosynthetic process"/>
    <property type="evidence" value="ECO:0007669"/>
    <property type="project" value="TreeGrafter"/>
</dbReference>
<evidence type="ECO:0000313" key="2">
    <source>
        <dbReference type="Proteomes" id="UP000094569"/>
    </source>
</evidence>
<sequence length="261" mass="28636">MPHKVTFIPLVDEITDEGTAIGAINTVFIRLNDSGQRRYIGTNTDCIGVRGAFLQNIATKEDLEFGKAQPALVIGGGGGCRSALYALHRWLGVNEIYIVNRDRSEVDDIIASFAKLPSFHASLRFVGDLSSAKSFPTPFFVVGTVPDCKPQSQGEITASLCTQELMGRDGEKGVVLEMCYHPRIRMSFLDFAEAAGWTVIPGTEALLWQGIVQQILWTESEVASSAAIEEARRGFTWNCEAHRTIDYALFLSEASSWLILG</sequence>